<evidence type="ECO:0000256" key="1">
    <source>
        <dbReference type="ARBA" id="ARBA00022612"/>
    </source>
</evidence>
<keyword evidence="1" id="KW-1188">Viral release from host cell</keyword>
<evidence type="ECO:0000259" key="4">
    <source>
        <dbReference type="Pfam" id="PF17289"/>
    </source>
</evidence>
<sequence>MLQNELLRNKPDAARRFILISSDITPFPNKYELTAPFYKKGAGIIKAMAKYSDELKGVVRSLYLRRYTPKEIASELNLPNARIVYYWAEKYSWADLLSMESTEDAIERRYQLLAGRDNKTDLDLKEMDMLIAHATKLRAQSNKHKEKLATSQGVARAAATADESDDDQPKRKRKYKKNDISGLSEDDFNAWADEHLFGYQKHLRANIGQQVRNILKSRQIGATWYFAFEAFENAVLTGDPQIFLSASKAQAEVFRSYIVNIAEQYFGVTLTGNPIRLSNGAELRFLSTNKNTAQSYSGHLYCDEYFWVPNFARLNEVASAMATHDKWRTTYFSTPSAKTHQAYPFWTGEEWKQGSKKRAAVQFPSFDEMRDGGRLCPDGQWRYVITMEDAIAGGFNLANIDKLRNRYNPTTFNMLYMCVFVDSKDSVFSYGDLEACAVETETWQDHKPDAMRPFGDREVWGGFDPARSGDFSCFVIVAPPLFAGEKFRVLRVFNWKGMNFRWQAKQIEQLFKKYNFTYLGVDVTGIGQGVFDNIQHFALRVAVPIRYDRNTKNQLVLKAADVVESQRIEWDKELKEIPASFMAIRRTTTQAGGAMTFVADRSTDTGHAEAFWAIAHALHNEPLNYENRPKSRWRLRQSA</sequence>
<dbReference type="Pfam" id="PF03237">
    <property type="entry name" value="Terminase_6N"/>
    <property type="match status" value="1"/>
</dbReference>
<organism evidence="5 6">
    <name type="scientific">Cronobacter dublinensis 1210</name>
    <dbReference type="NCBI Taxonomy" id="1208656"/>
    <lineage>
        <taxon>Bacteria</taxon>
        <taxon>Pseudomonadati</taxon>
        <taxon>Pseudomonadota</taxon>
        <taxon>Gammaproteobacteria</taxon>
        <taxon>Enterobacterales</taxon>
        <taxon>Enterobacteriaceae</taxon>
        <taxon>Cronobacter</taxon>
    </lineage>
</organism>
<proteinExistence type="predicted"/>
<dbReference type="InterPro" id="IPR010332">
    <property type="entry name" value="ATPase_terminase-su_N"/>
</dbReference>
<gene>
    <name evidence="5" type="ORF">BN134_329</name>
</gene>
<dbReference type="Pfam" id="PF17289">
    <property type="entry name" value="Terminase_6C"/>
    <property type="match status" value="1"/>
</dbReference>
<dbReference type="InterPro" id="IPR027417">
    <property type="entry name" value="P-loop_NTPase"/>
</dbReference>
<evidence type="ECO:0000256" key="2">
    <source>
        <dbReference type="SAM" id="MobiDB-lite"/>
    </source>
</evidence>
<keyword evidence="6" id="KW-1185">Reference proteome</keyword>
<reference evidence="6" key="1">
    <citation type="journal article" date="2012" name="PLoS ONE">
        <title>Comparative analysis of genome sequences covering the seven cronobacter species.</title>
        <authorList>
            <person name="Joseph S."/>
            <person name="Desai P."/>
            <person name="Ji Y."/>
            <person name="Cummings C.A."/>
            <person name="Shih R."/>
            <person name="Degoricija L."/>
            <person name="Rico A."/>
            <person name="Brzoska P."/>
            <person name="Hamby S.E."/>
            <person name="Masood N."/>
            <person name="Hariri S."/>
            <person name="Sonbol H."/>
            <person name="Chuzhanova N."/>
            <person name="McClelland M."/>
            <person name="Furtado M.R."/>
            <person name="Forsythe S.J."/>
        </authorList>
    </citation>
    <scope>NUCLEOTIDE SEQUENCE [LARGE SCALE GENOMIC DNA]</scope>
    <source>
        <strain evidence="6">1210</strain>
    </source>
</reference>
<comment type="caution">
    <text evidence="5">The sequence shown here is derived from an EMBL/GenBank/DDBJ whole genome shotgun (WGS) entry which is preliminary data.</text>
</comment>
<dbReference type="EMBL" id="CAKZ01000015">
    <property type="protein sequence ID" value="CCJ79623.1"/>
    <property type="molecule type" value="Genomic_DNA"/>
</dbReference>
<dbReference type="Gene3D" id="3.40.50.300">
    <property type="entry name" value="P-loop containing nucleotide triphosphate hydrolases"/>
    <property type="match status" value="1"/>
</dbReference>
<evidence type="ECO:0000313" key="5">
    <source>
        <dbReference type="EMBL" id="CCJ79623.1"/>
    </source>
</evidence>
<feature type="region of interest" description="Disordered" evidence="2">
    <location>
        <begin position="142"/>
        <end position="178"/>
    </location>
</feature>
<accession>A0ABM9Q2R0</accession>
<evidence type="ECO:0000259" key="3">
    <source>
        <dbReference type="Pfam" id="PF06056"/>
    </source>
</evidence>
<name>A0ABM9Q2R0_9ENTR</name>
<evidence type="ECO:0000313" key="6">
    <source>
        <dbReference type="Proteomes" id="UP000009342"/>
    </source>
</evidence>
<dbReference type="InterPro" id="IPR035421">
    <property type="entry name" value="Terminase_6C"/>
</dbReference>
<feature type="domain" description="Terminase ATPase subunit N-terminal" evidence="3">
    <location>
        <begin position="60"/>
        <end position="110"/>
    </location>
</feature>
<protein>
    <submittedName>
        <fullName evidence="5">Phage terminase, ATPase subunit</fullName>
    </submittedName>
</protein>
<dbReference type="Proteomes" id="UP000009342">
    <property type="component" value="Unassembled WGS sequence"/>
</dbReference>
<dbReference type="Pfam" id="PF06056">
    <property type="entry name" value="Terminase_5"/>
    <property type="match status" value="1"/>
</dbReference>
<dbReference type="Gene3D" id="3.30.420.240">
    <property type="match status" value="1"/>
</dbReference>
<feature type="domain" description="Terminase large subunit gp17-like C-terminal" evidence="4">
    <location>
        <begin position="461"/>
        <end position="620"/>
    </location>
</feature>